<dbReference type="GO" id="GO:0008237">
    <property type="term" value="F:metallopeptidase activity"/>
    <property type="evidence" value="ECO:0007669"/>
    <property type="project" value="InterPro"/>
</dbReference>
<gene>
    <name evidence="2" type="primary">BRCC3</name>
    <name evidence="2" type="ORF">TR153281</name>
</gene>
<feature type="domain" description="MPN" evidence="1">
    <location>
        <begin position="5"/>
        <end position="142"/>
    </location>
</feature>
<dbReference type="EMBL" id="GEEE01001829">
    <property type="protein sequence ID" value="JAP61396.1"/>
    <property type="molecule type" value="Transcribed_RNA"/>
</dbReference>
<evidence type="ECO:0000259" key="1">
    <source>
        <dbReference type="PROSITE" id="PS50249"/>
    </source>
</evidence>
<reference evidence="2" key="1">
    <citation type="submission" date="2016-01" db="EMBL/GenBank/DDBJ databases">
        <title>Reference transcriptome for the parasite Schistocephalus solidus: insights into the molecular evolution of parasitism.</title>
        <authorList>
            <person name="Hebert F.O."/>
            <person name="Grambauer S."/>
            <person name="Barber I."/>
            <person name="Landry C.R."/>
            <person name="Aubin-Horth N."/>
        </authorList>
    </citation>
    <scope>NUCLEOTIDE SEQUENCE</scope>
</reference>
<accession>A0A0V0J8D6</accession>
<dbReference type="InterPro" id="IPR000555">
    <property type="entry name" value="JAMM/MPN+_dom"/>
</dbReference>
<dbReference type="Pfam" id="PF01398">
    <property type="entry name" value="JAB"/>
    <property type="match status" value="1"/>
</dbReference>
<name>A0A0V0J8D6_SCHSO</name>
<organism evidence="2">
    <name type="scientific">Schistocephalus solidus</name>
    <name type="common">Tapeworm</name>
    <dbReference type="NCBI Taxonomy" id="70667"/>
    <lineage>
        <taxon>Eukaryota</taxon>
        <taxon>Metazoa</taxon>
        <taxon>Spiralia</taxon>
        <taxon>Lophotrochozoa</taxon>
        <taxon>Platyhelminthes</taxon>
        <taxon>Cestoda</taxon>
        <taxon>Eucestoda</taxon>
        <taxon>Diphyllobothriidea</taxon>
        <taxon>Diphyllobothriidae</taxon>
        <taxon>Schistocephalus</taxon>
    </lineage>
</organism>
<dbReference type="InterPro" id="IPR050242">
    <property type="entry name" value="JAMM_MPN+_peptidase_M67A"/>
</dbReference>
<dbReference type="SUPFAM" id="SSF102712">
    <property type="entry name" value="JAB1/MPN domain"/>
    <property type="match status" value="1"/>
</dbReference>
<proteinExistence type="predicted"/>
<dbReference type="InterPro" id="IPR037518">
    <property type="entry name" value="MPN"/>
</dbReference>
<dbReference type="PROSITE" id="PS50249">
    <property type="entry name" value="MPN"/>
    <property type="match status" value="1"/>
</dbReference>
<dbReference type="AlphaFoldDB" id="A0A0V0J8D6"/>
<dbReference type="EMBL" id="GEEE01001316">
    <property type="protein sequence ID" value="JAP61909.1"/>
    <property type="molecule type" value="Transcribed_RNA"/>
</dbReference>
<dbReference type="Gene3D" id="3.40.140.10">
    <property type="entry name" value="Cytidine Deaminase, domain 2"/>
    <property type="match status" value="1"/>
</dbReference>
<sequence length="245" mass="27437">MERSVIVTPEAYQIMLTHAFTHEREEIGGVLVGYNEAHETSVITVIPLQRTSQLSDRVNISEVELAGCIDKCEEISKDMKSPVSVVGWYHSHPHITPFPSHVDLQTQLNFQSMDQNFIGLIFSTFIQQADSPMQMVALVGFQSTSTQKEKRLNVRIQSLPNSQLSFYHVSCRQWKSISDCIKDELIHRADNSLPDHEASTSKCSNFQSYLLTTSEATTSTIASMASFVDFMKMGLDLAADAKASR</sequence>
<evidence type="ECO:0000313" key="2">
    <source>
        <dbReference type="EMBL" id="JAP61909.1"/>
    </source>
</evidence>
<protein>
    <submittedName>
        <fullName evidence="2">Lys-63-specific deubiquitinase BRCC36</fullName>
    </submittedName>
</protein>
<dbReference type="PANTHER" id="PTHR10410">
    <property type="entry name" value="EUKARYOTIC TRANSLATION INITIATION FACTOR 3 -RELATED"/>
    <property type="match status" value="1"/>
</dbReference>
<dbReference type="SMART" id="SM00232">
    <property type="entry name" value="JAB_MPN"/>
    <property type="match status" value="1"/>
</dbReference>